<dbReference type="eggNOG" id="KOG0710">
    <property type="taxonomic scope" value="Eukaryota"/>
</dbReference>
<dbReference type="EMBL" id="JABEZZ010000006">
    <property type="protein sequence ID" value="MBA0588135.1"/>
    <property type="molecule type" value="Genomic_DNA"/>
</dbReference>
<feature type="domain" description="SHSP" evidence="4">
    <location>
        <begin position="44"/>
        <end position="159"/>
    </location>
</feature>
<dbReference type="InterPro" id="IPR002068">
    <property type="entry name" value="A-crystallin/Hsp20_dom"/>
</dbReference>
<dbReference type="STRING" id="29730.A0A0D2QC23"/>
<evidence type="ECO:0000313" key="7">
    <source>
        <dbReference type="Proteomes" id="UP000032304"/>
    </source>
</evidence>
<evidence type="ECO:0000313" key="8">
    <source>
        <dbReference type="Proteomes" id="UP000593578"/>
    </source>
</evidence>
<evidence type="ECO:0000313" key="6">
    <source>
        <dbReference type="EMBL" id="MBA0588135.1"/>
    </source>
</evidence>
<protein>
    <recommendedName>
        <fullName evidence="4">SHSP domain-containing protein</fullName>
    </recommendedName>
</protein>
<keyword evidence="7" id="KW-1185">Reference proteome</keyword>
<name>A0A0D2QC23_GOSRA</name>
<sequence>MSMIPRMYYGGHSVYEPYYQQQAVWDPFQEVPHGGSSLVAAASPESRFELTKLDLKETPEAHVFKAELPGLKKNEVKVEVEEGRVLCIRGEKSVEKEVSGGTWHRVERSSGAFVRRFRLPEDAKLDKLTACLERGVLTVTVPKKEHKHPPKRTIQIHVQ</sequence>
<dbReference type="CDD" id="cd06472">
    <property type="entry name" value="ACD_ScHsp26_like"/>
    <property type="match status" value="1"/>
</dbReference>
<reference evidence="5 7" key="1">
    <citation type="journal article" date="2012" name="Nature">
        <title>Repeated polyploidization of Gossypium genomes and the evolution of spinnable cotton fibres.</title>
        <authorList>
            <person name="Paterson A.H."/>
            <person name="Wendel J.F."/>
            <person name="Gundlach H."/>
            <person name="Guo H."/>
            <person name="Jenkins J."/>
            <person name="Jin D."/>
            <person name="Llewellyn D."/>
            <person name="Showmaker K.C."/>
            <person name="Shu S."/>
            <person name="Udall J."/>
            <person name="Yoo M.J."/>
            <person name="Byers R."/>
            <person name="Chen W."/>
            <person name="Doron-Faigenboim A."/>
            <person name="Duke M.V."/>
            <person name="Gong L."/>
            <person name="Grimwood J."/>
            <person name="Grover C."/>
            <person name="Grupp K."/>
            <person name="Hu G."/>
            <person name="Lee T.H."/>
            <person name="Li J."/>
            <person name="Lin L."/>
            <person name="Liu T."/>
            <person name="Marler B.S."/>
            <person name="Page J.T."/>
            <person name="Roberts A.W."/>
            <person name="Romanel E."/>
            <person name="Sanders W.S."/>
            <person name="Szadkowski E."/>
            <person name="Tan X."/>
            <person name="Tang H."/>
            <person name="Xu C."/>
            <person name="Wang J."/>
            <person name="Wang Z."/>
            <person name="Zhang D."/>
            <person name="Zhang L."/>
            <person name="Ashrafi H."/>
            <person name="Bedon F."/>
            <person name="Bowers J.E."/>
            <person name="Brubaker C.L."/>
            <person name="Chee P.W."/>
            <person name="Das S."/>
            <person name="Gingle A.R."/>
            <person name="Haigler C.H."/>
            <person name="Harker D."/>
            <person name="Hoffmann L.V."/>
            <person name="Hovav R."/>
            <person name="Jones D.C."/>
            <person name="Lemke C."/>
            <person name="Mansoor S."/>
            <person name="ur Rahman M."/>
            <person name="Rainville L.N."/>
            <person name="Rambani A."/>
            <person name="Reddy U.K."/>
            <person name="Rong J.K."/>
            <person name="Saranga Y."/>
            <person name="Scheffler B.E."/>
            <person name="Scheffler J.A."/>
            <person name="Stelly D.M."/>
            <person name="Triplett B.A."/>
            <person name="Van Deynze A."/>
            <person name="Vaslin M.F."/>
            <person name="Waghmare V.N."/>
            <person name="Walford S.A."/>
            <person name="Wright R.J."/>
            <person name="Zaki E.A."/>
            <person name="Zhang T."/>
            <person name="Dennis E.S."/>
            <person name="Mayer K.F."/>
            <person name="Peterson D.G."/>
            <person name="Rokhsar D.S."/>
            <person name="Wang X."/>
            <person name="Schmutz J."/>
        </authorList>
    </citation>
    <scope>NUCLEOTIDE SEQUENCE [LARGE SCALE GENOMIC DNA]</scope>
</reference>
<dbReference type="SUPFAM" id="SSF49764">
    <property type="entry name" value="HSP20-like chaperones"/>
    <property type="match status" value="1"/>
</dbReference>
<dbReference type="InterPro" id="IPR031107">
    <property type="entry name" value="Small_HSP"/>
</dbReference>
<keyword evidence="1" id="KW-0346">Stress response</keyword>
<evidence type="ECO:0000256" key="1">
    <source>
        <dbReference type="ARBA" id="ARBA00023016"/>
    </source>
</evidence>
<dbReference type="KEGG" id="gra:105799905"/>
<dbReference type="Pfam" id="PF00011">
    <property type="entry name" value="HSP20"/>
    <property type="match status" value="1"/>
</dbReference>
<dbReference type="Proteomes" id="UP000593578">
    <property type="component" value="Unassembled WGS sequence"/>
</dbReference>
<accession>A0A0D2QC23</accession>
<proteinExistence type="inferred from homology"/>
<dbReference type="OMA" id="YLTEGWH"/>
<organism evidence="5 7">
    <name type="scientific">Gossypium raimondii</name>
    <name type="common">Peruvian cotton</name>
    <name type="synonym">Gossypium klotzschianum subsp. raimondii</name>
    <dbReference type="NCBI Taxonomy" id="29730"/>
    <lineage>
        <taxon>Eukaryota</taxon>
        <taxon>Viridiplantae</taxon>
        <taxon>Streptophyta</taxon>
        <taxon>Embryophyta</taxon>
        <taxon>Tracheophyta</taxon>
        <taxon>Spermatophyta</taxon>
        <taxon>Magnoliopsida</taxon>
        <taxon>eudicotyledons</taxon>
        <taxon>Gunneridae</taxon>
        <taxon>Pentapetalae</taxon>
        <taxon>rosids</taxon>
        <taxon>malvids</taxon>
        <taxon>Malvales</taxon>
        <taxon>Malvaceae</taxon>
        <taxon>Malvoideae</taxon>
        <taxon>Gossypium</taxon>
    </lineage>
</organism>
<dbReference type="EMBL" id="CM001745">
    <property type="protein sequence ID" value="KJB36843.1"/>
    <property type="molecule type" value="Genomic_DNA"/>
</dbReference>
<dbReference type="PANTHER" id="PTHR11527">
    <property type="entry name" value="HEAT-SHOCK PROTEIN 20 FAMILY MEMBER"/>
    <property type="match status" value="1"/>
</dbReference>
<comment type="similarity">
    <text evidence="2 3">Belongs to the small heat shock protein (HSP20) family.</text>
</comment>
<evidence type="ECO:0000256" key="2">
    <source>
        <dbReference type="PROSITE-ProRule" id="PRU00285"/>
    </source>
</evidence>
<reference evidence="6" key="3">
    <citation type="submission" date="2020-04" db="EMBL/GenBank/DDBJ databases">
        <authorList>
            <person name="Grover C.E."/>
            <person name="Arick M.A. II"/>
            <person name="Thrash A."/>
            <person name="Conover J.L."/>
            <person name="Sanders W.S."/>
            <person name="Peterson D.G."/>
            <person name="Scheffler J.A."/>
            <person name="Scheffler B.E."/>
            <person name="Wendel J.F."/>
        </authorList>
    </citation>
    <scope>NUCLEOTIDE SEQUENCE</scope>
    <source>
        <strain evidence="6">8</strain>
        <tissue evidence="6">Leaf</tissue>
    </source>
</reference>
<dbReference type="Proteomes" id="UP000032304">
    <property type="component" value="Chromosome 6"/>
</dbReference>
<dbReference type="Gene3D" id="2.60.40.790">
    <property type="match status" value="1"/>
</dbReference>
<dbReference type="Gramene" id="KJB36843">
    <property type="protein sequence ID" value="KJB36843"/>
    <property type="gene ID" value="B456_006G179100"/>
</dbReference>
<evidence type="ECO:0000313" key="5">
    <source>
        <dbReference type="EMBL" id="KJB36843.1"/>
    </source>
</evidence>
<evidence type="ECO:0000259" key="4">
    <source>
        <dbReference type="PROSITE" id="PS01031"/>
    </source>
</evidence>
<dbReference type="PROSITE" id="PS01031">
    <property type="entry name" value="SHSP"/>
    <property type="match status" value="1"/>
</dbReference>
<gene>
    <name evidence="5" type="ORF">B456_006G179100</name>
    <name evidence="6" type="ORF">Gorai_001248</name>
</gene>
<dbReference type="InterPro" id="IPR008978">
    <property type="entry name" value="HSP20-like_chaperone"/>
</dbReference>
<evidence type="ECO:0000256" key="3">
    <source>
        <dbReference type="RuleBase" id="RU003616"/>
    </source>
</evidence>
<dbReference type="OrthoDB" id="5511210at2759"/>
<reference evidence="6 8" key="2">
    <citation type="journal article" date="2019" name="Genome Biol. Evol.">
        <title>Insights into the evolution of the New World diploid cottons (Gossypium, subgenus Houzingenia) based on genome sequencing.</title>
        <authorList>
            <person name="Grover C.E."/>
            <person name="Arick M.A. 2nd"/>
            <person name="Thrash A."/>
            <person name="Conover J.L."/>
            <person name="Sanders W.S."/>
            <person name="Peterson D.G."/>
            <person name="Frelichowski J.E."/>
            <person name="Scheffler J.A."/>
            <person name="Scheffler B.E."/>
            <person name="Wendel J.F."/>
        </authorList>
    </citation>
    <scope>NUCLEOTIDE SEQUENCE [LARGE SCALE GENOMIC DNA]</scope>
    <source>
        <strain evidence="6">8</strain>
        <tissue evidence="6">Leaf</tissue>
    </source>
</reference>
<dbReference type="AlphaFoldDB" id="A0A0D2QC23"/>